<comment type="caution">
    <text evidence="2">The sequence shown here is derived from an EMBL/GenBank/DDBJ whole genome shotgun (WGS) entry which is preliminary data.</text>
</comment>
<dbReference type="AlphaFoldDB" id="M0P6Y7"/>
<dbReference type="RefSeq" id="WP_008002283.1">
    <property type="nucleotide sequence ID" value="NZ_AOJI01000032.1"/>
</dbReference>
<dbReference type="STRING" id="1230454.C461_14036"/>
<proteinExistence type="predicted"/>
<dbReference type="Pfam" id="PF23993">
    <property type="entry name" value="DUF7311"/>
    <property type="match status" value="1"/>
</dbReference>
<evidence type="ECO:0000259" key="1">
    <source>
        <dbReference type="Pfam" id="PF23993"/>
    </source>
</evidence>
<name>M0P6Y7_9EURY</name>
<dbReference type="OrthoDB" id="330986at2157"/>
<sequence>MIRVVLTVLVAVALLSTAMPALESARTSTTAERLDIEGERVERAVSGVVSGSVAVSDRSLAARTTTTVRAPTGVTAAPIDRLALVDGGVPRDGAHERGAALRYRLGGGPDRFVTVVPPTLGARVVVIDGPLDLRTSGESRIELRYVDADGPAVELSRVG</sequence>
<keyword evidence="3" id="KW-1185">Reference proteome</keyword>
<protein>
    <recommendedName>
        <fullName evidence="1">DUF7311 domain-containing protein</fullName>
    </recommendedName>
</protein>
<dbReference type="Proteomes" id="UP000011575">
    <property type="component" value="Unassembled WGS sequence"/>
</dbReference>
<dbReference type="PATRIC" id="fig|1230454.4.peg.2828"/>
<gene>
    <name evidence="2" type="ORF">C461_14036</name>
</gene>
<feature type="domain" description="DUF7311" evidence="1">
    <location>
        <begin position="1"/>
        <end position="152"/>
    </location>
</feature>
<dbReference type="EMBL" id="AOJI01000032">
    <property type="protein sequence ID" value="EMA65826.1"/>
    <property type="molecule type" value="Genomic_DNA"/>
</dbReference>
<evidence type="ECO:0000313" key="2">
    <source>
        <dbReference type="EMBL" id="EMA65826.1"/>
    </source>
</evidence>
<evidence type="ECO:0000313" key="3">
    <source>
        <dbReference type="Proteomes" id="UP000011575"/>
    </source>
</evidence>
<dbReference type="InterPro" id="IPR055735">
    <property type="entry name" value="DUF7311"/>
</dbReference>
<reference evidence="2 3" key="1">
    <citation type="journal article" date="2014" name="PLoS Genet.">
        <title>Phylogenetically driven sequencing of extremely halophilic archaea reveals strategies for static and dynamic osmo-response.</title>
        <authorList>
            <person name="Becker E.A."/>
            <person name="Seitzer P.M."/>
            <person name="Tritt A."/>
            <person name="Larsen D."/>
            <person name="Krusor M."/>
            <person name="Yao A.I."/>
            <person name="Wu D."/>
            <person name="Madern D."/>
            <person name="Eisen J.A."/>
            <person name="Darling A.E."/>
            <person name="Facciotti M.T."/>
        </authorList>
    </citation>
    <scope>NUCLEOTIDE SEQUENCE [LARGE SCALE GENOMIC DNA]</scope>
    <source>
        <strain evidence="2 3">JCM 13560</strain>
    </source>
</reference>
<accession>M0P6Y7</accession>
<organism evidence="2 3">
    <name type="scientific">Halorubrum aidingense JCM 13560</name>
    <dbReference type="NCBI Taxonomy" id="1230454"/>
    <lineage>
        <taxon>Archaea</taxon>
        <taxon>Methanobacteriati</taxon>
        <taxon>Methanobacteriota</taxon>
        <taxon>Stenosarchaea group</taxon>
        <taxon>Halobacteria</taxon>
        <taxon>Halobacteriales</taxon>
        <taxon>Haloferacaceae</taxon>
        <taxon>Halorubrum</taxon>
    </lineage>
</organism>